<dbReference type="GO" id="GO:0006487">
    <property type="term" value="P:protein N-linked glycosylation"/>
    <property type="evidence" value="ECO:0007669"/>
    <property type="project" value="TreeGrafter"/>
</dbReference>
<dbReference type="Gene3D" id="1.50.10.10">
    <property type="match status" value="1"/>
</dbReference>
<feature type="domain" description="Mannosylglycerate hydrolase MGH1-like glycoside hydrolase" evidence="4">
    <location>
        <begin position="50"/>
        <end position="416"/>
    </location>
</feature>
<dbReference type="PANTHER" id="PTHR10412">
    <property type="entry name" value="MANNOSYL-OLIGOSACCHARIDE GLUCOSIDASE"/>
    <property type="match status" value="1"/>
</dbReference>
<protein>
    <submittedName>
        <fullName evidence="5">Unannotated protein</fullName>
    </submittedName>
</protein>
<evidence type="ECO:0000313" key="5">
    <source>
        <dbReference type="EMBL" id="CAB4598129.1"/>
    </source>
</evidence>
<accession>A0A6J6GE53</accession>
<keyword evidence="2" id="KW-0378">Hydrolase</keyword>
<evidence type="ECO:0000256" key="1">
    <source>
        <dbReference type="ARBA" id="ARBA00010833"/>
    </source>
</evidence>
<dbReference type="GO" id="GO:0004573">
    <property type="term" value="F:Glc3Man9GlcNAc2 oligosaccharide glucosidase activity"/>
    <property type="evidence" value="ECO:0007669"/>
    <property type="project" value="InterPro"/>
</dbReference>
<dbReference type="InterPro" id="IPR004888">
    <property type="entry name" value="Glycoside_hydrolase_63"/>
</dbReference>
<comment type="similarity">
    <text evidence="1">Belongs to the glycosyl hydrolase 63 family.</text>
</comment>
<dbReference type="GO" id="GO:0009311">
    <property type="term" value="P:oligosaccharide metabolic process"/>
    <property type="evidence" value="ECO:0007669"/>
    <property type="project" value="InterPro"/>
</dbReference>
<dbReference type="EMBL" id="CAFBNI010000054">
    <property type="protein sequence ID" value="CAB4945708.1"/>
    <property type="molecule type" value="Genomic_DNA"/>
</dbReference>
<name>A0A6J6GE53_9ZZZZ</name>
<dbReference type="AlphaFoldDB" id="A0A6J6GE53"/>
<reference evidence="5" key="1">
    <citation type="submission" date="2020-05" db="EMBL/GenBank/DDBJ databases">
        <authorList>
            <person name="Chiriac C."/>
            <person name="Salcher M."/>
            <person name="Ghai R."/>
            <person name="Kavagutti S V."/>
        </authorList>
    </citation>
    <scope>NUCLEOTIDE SEQUENCE</scope>
</reference>
<keyword evidence="3" id="KW-0326">Glycosidase</keyword>
<dbReference type="GO" id="GO:0005789">
    <property type="term" value="C:endoplasmic reticulum membrane"/>
    <property type="evidence" value="ECO:0007669"/>
    <property type="project" value="TreeGrafter"/>
</dbReference>
<proteinExistence type="inferred from homology"/>
<dbReference type="InterPro" id="IPR008928">
    <property type="entry name" value="6-hairpin_glycosidase_sf"/>
</dbReference>
<dbReference type="InterPro" id="IPR054491">
    <property type="entry name" value="MGH1-like_GH"/>
</dbReference>
<evidence type="ECO:0000313" key="7">
    <source>
        <dbReference type="EMBL" id="CAB4980927.1"/>
    </source>
</evidence>
<evidence type="ECO:0000259" key="4">
    <source>
        <dbReference type="Pfam" id="PF22422"/>
    </source>
</evidence>
<dbReference type="SUPFAM" id="SSF48208">
    <property type="entry name" value="Six-hairpin glycosidases"/>
    <property type="match status" value="1"/>
</dbReference>
<sequence>MIEKSTAPTPEDLQWLKTVVTNIHIKNRQRGHATWCGHDFDFTCPSSVTYPFQWFWDSCFHAIALSHIDLAKAEAEIKSLLKNQHEDGFVSHVTFWQRDSFEEMVSTYAIAFRSKYLSDEMQPPLLAEAVQAVAQRGRGNEFIKEVLPSVRRFYEWLHNVRNPFGDGLIRVVQPDETGLDHSPKWDELMNIQDEEHESWDRGWHSICDPYDKFNRDPKKMIALNHFVVADVMVNVIYIENLRVLAELCLQIKDEAGAAIYIARAAKARDSLEELCWDETDGLYYDVNGKENEKLRVNTFTSLMPLLLADLAPKKVEALMAHLLNPEEYWAEFPIPSTAMNHPTYRPETVGGNLVWRGPTWINSNWYLARGLLRHGRVDLARVIANQSIVAMRKSGVREYYNPQSASGRGAPDFSWSTILLDLVMMVL</sequence>
<gene>
    <name evidence="5" type="ORF">UFOPK1791_00950</name>
    <name evidence="6" type="ORF">UFOPK3783_00565</name>
    <name evidence="7" type="ORF">UFOPK3948_00739</name>
</gene>
<evidence type="ECO:0000256" key="3">
    <source>
        <dbReference type="ARBA" id="ARBA00023295"/>
    </source>
</evidence>
<dbReference type="Pfam" id="PF22422">
    <property type="entry name" value="MGH1-like_GH"/>
    <property type="match status" value="1"/>
</dbReference>
<organism evidence="5">
    <name type="scientific">freshwater metagenome</name>
    <dbReference type="NCBI Taxonomy" id="449393"/>
    <lineage>
        <taxon>unclassified sequences</taxon>
        <taxon>metagenomes</taxon>
        <taxon>ecological metagenomes</taxon>
    </lineage>
</organism>
<evidence type="ECO:0000313" key="6">
    <source>
        <dbReference type="EMBL" id="CAB4945708.1"/>
    </source>
</evidence>
<dbReference type="PANTHER" id="PTHR10412:SF11">
    <property type="entry name" value="MANNOSYL-OLIGOSACCHARIDE GLUCOSIDASE"/>
    <property type="match status" value="1"/>
</dbReference>
<dbReference type="EMBL" id="CAFBOI010000085">
    <property type="protein sequence ID" value="CAB4980927.1"/>
    <property type="molecule type" value="Genomic_DNA"/>
</dbReference>
<dbReference type="InterPro" id="IPR012341">
    <property type="entry name" value="6hp_glycosidase-like_sf"/>
</dbReference>
<dbReference type="EMBL" id="CAEZUF010000105">
    <property type="protein sequence ID" value="CAB4598129.1"/>
    <property type="molecule type" value="Genomic_DNA"/>
</dbReference>
<evidence type="ECO:0000256" key="2">
    <source>
        <dbReference type="ARBA" id="ARBA00022801"/>
    </source>
</evidence>